<dbReference type="RefSeq" id="WP_120816898.1">
    <property type="nucleotide sequence ID" value="NZ_DAMADI010000004.1"/>
</dbReference>
<protein>
    <submittedName>
        <fullName evidence="1">Uncharacterized protein DUF1441</fullName>
    </submittedName>
</protein>
<dbReference type="InterPro" id="IPR009901">
    <property type="entry name" value="Phage_VT1-Sakai_H0025"/>
</dbReference>
<keyword evidence="2" id="KW-1185">Reference proteome</keyword>
<evidence type="ECO:0000313" key="2">
    <source>
        <dbReference type="Proteomes" id="UP000267341"/>
    </source>
</evidence>
<proteinExistence type="predicted"/>
<accession>A0ABX9RX84</accession>
<dbReference type="Pfam" id="PF07278">
    <property type="entry name" value="DUF1441"/>
    <property type="match status" value="1"/>
</dbReference>
<dbReference type="Proteomes" id="UP000267341">
    <property type="component" value="Unassembled WGS sequence"/>
</dbReference>
<comment type="caution">
    <text evidence="1">The sequence shown here is derived from an EMBL/GenBank/DDBJ whole genome shotgun (WGS) entry which is preliminary data.</text>
</comment>
<evidence type="ECO:0000313" key="1">
    <source>
        <dbReference type="EMBL" id="RKR54639.1"/>
    </source>
</evidence>
<dbReference type="GeneID" id="66904806"/>
<reference evidence="1 2" key="1">
    <citation type="submission" date="2018-10" db="EMBL/GenBank/DDBJ databases">
        <title>Genomic Encyclopedia of Type Strains, Phase IV (KMG-IV): sequencing the most valuable type-strain genomes for metagenomic binning, comparative biology and taxonomic classification.</title>
        <authorList>
            <person name="Goeker M."/>
        </authorList>
    </citation>
    <scope>NUCLEOTIDE SEQUENCE [LARGE SCALE GENOMIC DNA]</scope>
    <source>
        <strain evidence="1 2">DSM 5079</strain>
    </source>
</reference>
<dbReference type="EMBL" id="RBIZ01000004">
    <property type="protein sequence ID" value="RKR54639.1"/>
    <property type="molecule type" value="Genomic_DNA"/>
</dbReference>
<name>A0ABX9RX84_9ENTR</name>
<gene>
    <name evidence="1" type="ORF">C7387_2805</name>
</gene>
<organism evidence="1 2">
    <name type="scientific">Yokenella regensburgei</name>
    <dbReference type="NCBI Taxonomy" id="158877"/>
    <lineage>
        <taxon>Bacteria</taxon>
        <taxon>Pseudomonadati</taxon>
        <taxon>Pseudomonadota</taxon>
        <taxon>Gammaproteobacteria</taxon>
        <taxon>Enterobacterales</taxon>
        <taxon>Enterobacteriaceae</taxon>
        <taxon>Yokenella</taxon>
    </lineage>
</organism>
<sequence length="164" mass="18638">MELSRTRVNVSQLAELVDMNRNLVARRLRELELVGGNGENLKLYELGPALQELLTPSMKENGEMSPHDRKAWYQSENERLKFEEAERQLLPIDEVAREYATLAKAVVMVLETLPDILERDCALTPAAVSRVQVIIDDLRDEMARKVESSDSEEGWPAVAISEKF</sequence>